<sequence>MERTELAVENNDLPRSPPDLAVEENNDLPRSPPDLAVEENNDLPRSPPDLAVEENDDLGFSEVAFDINKKLDKLVSIVVGGNSLSPPSQEPPTDSEIGNLELLEILWKASGKLDVLLLLMSSKE</sequence>
<organism evidence="2 3">
    <name type="scientific">Prunus yedoensis var. nudiflora</name>
    <dbReference type="NCBI Taxonomy" id="2094558"/>
    <lineage>
        <taxon>Eukaryota</taxon>
        <taxon>Viridiplantae</taxon>
        <taxon>Streptophyta</taxon>
        <taxon>Embryophyta</taxon>
        <taxon>Tracheophyta</taxon>
        <taxon>Spermatophyta</taxon>
        <taxon>Magnoliopsida</taxon>
        <taxon>eudicotyledons</taxon>
        <taxon>Gunneridae</taxon>
        <taxon>Pentapetalae</taxon>
        <taxon>rosids</taxon>
        <taxon>fabids</taxon>
        <taxon>Rosales</taxon>
        <taxon>Rosaceae</taxon>
        <taxon>Amygdaloideae</taxon>
        <taxon>Amygdaleae</taxon>
        <taxon>Prunus</taxon>
    </lineage>
</organism>
<evidence type="ECO:0000313" key="3">
    <source>
        <dbReference type="Proteomes" id="UP000250321"/>
    </source>
</evidence>
<keyword evidence="3" id="KW-1185">Reference proteome</keyword>
<dbReference type="Proteomes" id="UP000250321">
    <property type="component" value="Unassembled WGS sequence"/>
</dbReference>
<protein>
    <submittedName>
        <fullName evidence="2">Uncharacterized protein</fullName>
    </submittedName>
</protein>
<feature type="region of interest" description="Disordered" evidence="1">
    <location>
        <begin position="1"/>
        <end position="54"/>
    </location>
</feature>
<evidence type="ECO:0000313" key="2">
    <source>
        <dbReference type="EMBL" id="PQQ04412.1"/>
    </source>
</evidence>
<name>A0A314YAS5_PRUYE</name>
<dbReference type="EMBL" id="PJQY01001239">
    <property type="protein sequence ID" value="PQQ04412.1"/>
    <property type="molecule type" value="Genomic_DNA"/>
</dbReference>
<reference evidence="2 3" key="1">
    <citation type="submission" date="2018-02" db="EMBL/GenBank/DDBJ databases">
        <title>Draft genome of wild Prunus yedoensis var. nudiflora.</title>
        <authorList>
            <person name="Baek S."/>
            <person name="Kim J.-H."/>
            <person name="Choi K."/>
            <person name="Kim G.-B."/>
            <person name="Cho A."/>
            <person name="Jang H."/>
            <person name="Shin C.-H."/>
            <person name="Yu H.-J."/>
            <person name="Mun J.-H."/>
        </authorList>
    </citation>
    <scope>NUCLEOTIDE SEQUENCE [LARGE SCALE GENOMIC DNA]</scope>
    <source>
        <strain evidence="3">cv. Jeju island</strain>
        <tissue evidence="2">Leaf</tissue>
    </source>
</reference>
<proteinExistence type="predicted"/>
<gene>
    <name evidence="2" type="ORF">Pyn_16857</name>
</gene>
<accession>A0A314YAS5</accession>
<dbReference type="AlphaFoldDB" id="A0A314YAS5"/>
<evidence type="ECO:0000256" key="1">
    <source>
        <dbReference type="SAM" id="MobiDB-lite"/>
    </source>
</evidence>
<comment type="caution">
    <text evidence="2">The sequence shown here is derived from an EMBL/GenBank/DDBJ whole genome shotgun (WGS) entry which is preliminary data.</text>
</comment>